<dbReference type="EMBL" id="CAKOAT010154378">
    <property type="protein sequence ID" value="CAH8346769.1"/>
    <property type="molecule type" value="Genomic_DNA"/>
</dbReference>
<comment type="caution">
    <text evidence="2">The sequence shown here is derived from an EMBL/GenBank/DDBJ whole genome shotgun (WGS) entry which is preliminary data.</text>
</comment>
<protein>
    <submittedName>
        <fullName evidence="2">Uncharacterized protein</fullName>
    </submittedName>
</protein>
<keyword evidence="1" id="KW-1133">Transmembrane helix</keyword>
<keyword evidence="3" id="KW-1185">Reference proteome</keyword>
<accession>A0ABC8K6Z6</accession>
<keyword evidence="1" id="KW-0472">Membrane</keyword>
<dbReference type="AlphaFoldDB" id="A0ABC8K6Z6"/>
<gene>
    <name evidence="2" type="ORF">ERUC_LOCUS16996</name>
</gene>
<feature type="transmembrane region" description="Helical" evidence="1">
    <location>
        <begin position="31"/>
        <end position="61"/>
    </location>
</feature>
<evidence type="ECO:0000313" key="3">
    <source>
        <dbReference type="Proteomes" id="UP001642260"/>
    </source>
</evidence>
<evidence type="ECO:0000313" key="2">
    <source>
        <dbReference type="EMBL" id="CAH8346769.1"/>
    </source>
</evidence>
<reference evidence="2 3" key="1">
    <citation type="submission" date="2022-03" db="EMBL/GenBank/DDBJ databases">
        <authorList>
            <person name="Macdonald S."/>
            <person name="Ahmed S."/>
            <person name="Newling K."/>
        </authorList>
    </citation>
    <scope>NUCLEOTIDE SEQUENCE [LARGE SCALE GENOMIC DNA]</scope>
</reference>
<keyword evidence="1" id="KW-0812">Transmembrane</keyword>
<evidence type="ECO:0000256" key="1">
    <source>
        <dbReference type="SAM" id="Phobius"/>
    </source>
</evidence>
<proteinExistence type="predicted"/>
<organism evidence="2 3">
    <name type="scientific">Eruca vesicaria subsp. sativa</name>
    <name type="common">Garden rocket</name>
    <name type="synonym">Eruca sativa</name>
    <dbReference type="NCBI Taxonomy" id="29727"/>
    <lineage>
        <taxon>Eukaryota</taxon>
        <taxon>Viridiplantae</taxon>
        <taxon>Streptophyta</taxon>
        <taxon>Embryophyta</taxon>
        <taxon>Tracheophyta</taxon>
        <taxon>Spermatophyta</taxon>
        <taxon>Magnoliopsida</taxon>
        <taxon>eudicotyledons</taxon>
        <taxon>Gunneridae</taxon>
        <taxon>Pentapetalae</taxon>
        <taxon>rosids</taxon>
        <taxon>malvids</taxon>
        <taxon>Brassicales</taxon>
        <taxon>Brassicaceae</taxon>
        <taxon>Brassiceae</taxon>
        <taxon>Eruca</taxon>
    </lineage>
</organism>
<name>A0ABC8K6Z6_ERUVS</name>
<dbReference type="Proteomes" id="UP001642260">
    <property type="component" value="Unassembled WGS sequence"/>
</dbReference>
<sequence length="72" mass="7533">MDTQEAWRYTVGVDAEEGVLRQGFKTDVSSIVAFVAGSVSVFLLVPLATSINALAIGICLAPRANPSALNPI</sequence>